<dbReference type="RefSeq" id="YP_010754674.1">
    <property type="nucleotide sequence ID" value="NC_073462.1"/>
</dbReference>
<keyword evidence="2" id="KW-1185">Reference proteome</keyword>
<reference evidence="2" key="1">
    <citation type="submission" date="2018-04" db="EMBL/GenBank/DDBJ databases">
        <authorList>
            <person name="Go L.Y."/>
            <person name="Mitchell J.A."/>
        </authorList>
    </citation>
    <scope>NUCLEOTIDE SEQUENCE [LARGE SCALE GENOMIC DNA]</scope>
</reference>
<evidence type="ECO:0000313" key="1">
    <source>
        <dbReference type="EMBL" id="AWN05274.1"/>
    </source>
</evidence>
<dbReference type="GeneID" id="80019269"/>
<sequence length="56" mass="6683">MPEKDTLAEWLYNRLISSYYSEVTWEELDENDKSFWEHEANAVRRAVARGGFKESK</sequence>
<dbReference type="EMBL" id="MH155870">
    <property type="protein sequence ID" value="AWN05274.1"/>
    <property type="molecule type" value="Genomic_DNA"/>
</dbReference>
<organism evidence="1 2">
    <name type="scientific">Streptomyces phage Ibantik</name>
    <dbReference type="NCBI Taxonomy" id="2182397"/>
    <lineage>
        <taxon>Viruses</taxon>
        <taxon>Duplodnaviria</taxon>
        <taxon>Heunggongvirae</taxon>
        <taxon>Uroviricota</taxon>
        <taxon>Caudoviricetes</taxon>
        <taxon>Ibantikvirus</taxon>
        <taxon>Ibantikvirus ibantik</taxon>
    </lineage>
</organism>
<protein>
    <submittedName>
        <fullName evidence="1">Uncharacterized protein</fullName>
    </submittedName>
</protein>
<dbReference type="KEGG" id="vg:80019269"/>
<dbReference type="Proteomes" id="UP000247188">
    <property type="component" value="Segment"/>
</dbReference>
<accession>A0A2U8UNG3</accession>
<proteinExistence type="predicted"/>
<gene>
    <name evidence="1" type="primary">50</name>
    <name evidence="1" type="ORF">SEA_IBANTIK_50</name>
</gene>
<evidence type="ECO:0000313" key="2">
    <source>
        <dbReference type="Proteomes" id="UP000247188"/>
    </source>
</evidence>
<name>A0A2U8UNG3_9CAUD</name>